<accession>A0A1G9JQM1</accession>
<sequence>MGSQGLANIALGHITMNIYRLNIYPLQKLHILATENITLNKIHM</sequence>
<dbReference type="Proteomes" id="UP000199440">
    <property type="component" value="Unassembled WGS sequence"/>
</dbReference>
<dbReference type="STRING" id="192904.SAMN04488514_101670"/>
<proteinExistence type="predicted"/>
<dbReference type="AlphaFoldDB" id="A0A1G9JQM1"/>
<name>A0A1G9JQM1_9FLAO</name>
<evidence type="ECO:0000313" key="2">
    <source>
        <dbReference type="Proteomes" id="UP000199440"/>
    </source>
</evidence>
<keyword evidence="2" id="KW-1185">Reference proteome</keyword>
<dbReference type="EMBL" id="FNGV01000001">
    <property type="protein sequence ID" value="SDL39837.1"/>
    <property type="molecule type" value="Genomic_DNA"/>
</dbReference>
<reference evidence="1 2" key="1">
    <citation type="submission" date="2016-10" db="EMBL/GenBank/DDBJ databases">
        <authorList>
            <person name="de Groot N.N."/>
        </authorList>
    </citation>
    <scope>NUCLEOTIDE SEQUENCE [LARGE SCALE GENOMIC DNA]</scope>
    <source>
        <strain evidence="1 2">DSM 19886</strain>
    </source>
</reference>
<protein>
    <submittedName>
        <fullName evidence="1">Uncharacterized protein</fullName>
    </submittedName>
</protein>
<evidence type="ECO:0000313" key="1">
    <source>
        <dbReference type="EMBL" id="SDL39837.1"/>
    </source>
</evidence>
<organism evidence="1 2">
    <name type="scientific">Kriegella aquimaris</name>
    <dbReference type="NCBI Taxonomy" id="192904"/>
    <lineage>
        <taxon>Bacteria</taxon>
        <taxon>Pseudomonadati</taxon>
        <taxon>Bacteroidota</taxon>
        <taxon>Flavobacteriia</taxon>
        <taxon>Flavobacteriales</taxon>
        <taxon>Flavobacteriaceae</taxon>
        <taxon>Kriegella</taxon>
    </lineage>
</organism>
<gene>
    <name evidence="1" type="ORF">SAMN04488514_101670</name>
</gene>